<feature type="transmembrane region" description="Helical" evidence="7">
    <location>
        <begin position="77"/>
        <end position="100"/>
    </location>
</feature>
<accession>A0A417YDH4</accession>
<dbReference type="Pfam" id="PF00892">
    <property type="entry name" value="EamA"/>
    <property type="match status" value="2"/>
</dbReference>
<gene>
    <name evidence="9" type="ORF">D1B32_16360</name>
</gene>
<feature type="transmembrane region" description="Helical" evidence="7">
    <location>
        <begin position="192"/>
        <end position="211"/>
    </location>
</feature>
<keyword evidence="4 7" id="KW-0812">Transmembrane</keyword>
<evidence type="ECO:0000256" key="5">
    <source>
        <dbReference type="ARBA" id="ARBA00022989"/>
    </source>
</evidence>
<feature type="transmembrane region" description="Helical" evidence="7">
    <location>
        <begin position="159"/>
        <end position="180"/>
    </location>
</feature>
<dbReference type="AlphaFoldDB" id="A0A417YDH4"/>
<comment type="caution">
    <text evidence="9">The sequence shown here is derived from an EMBL/GenBank/DDBJ whole genome shotgun (WGS) entry which is preliminary data.</text>
</comment>
<evidence type="ECO:0000256" key="4">
    <source>
        <dbReference type="ARBA" id="ARBA00022692"/>
    </source>
</evidence>
<organism evidence="9 10">
    <name type="scientific">Oceanobacillus profundus</name>
    <dbReference type="NCBI Taxonomy" id="372463"/>
    <lineage>
        <taxon>Bacteria</taxon>
        <taxon>Bacillati</taxon>
        <taxon>Bacillota</taxon>
        <taxon>Bacilli</taxon>
        <taxon>Bacillales</taxon>
        <taxon>Bacillaceae</taxon>
        <taxon>Oceanobacillus</taxon>
    </lineage>
</organism>
<comment type="subcellular location">
    <subcellularLocation>
        <location evidence="1">Cell membrane</location>
        <topology evidence="1">Multi-pass membrane protein</topology>
    </subcellularLocation>
</comment>
<dbReference type="InterPro" id="IPR000620">
    <property type="entry name" value="EamA_dom"/>
</dbReference>
<keyword evidence="10" id="KW-1185">Reference proteome</keyword>
<sequence length="303" mass="33996">MVGKFLNRIQENKFVLWSLILTITVIWGYAWVLMKESLNFMGPFVFSSFRFGIGAVTLLLMVVFLKVGFPSRESWKHLLVVGLLQTAIVFLLVMFALKFVDAGKSSVLLYSMPIWSSILATKFLHEKITPAKLTGLFLGMLGLLAILGGDIWMGQDIGVIFGELLIIIAAISWGISNVYYRLHVQHLSKIQATAFQMLFGAIVILIVTLFMEWGEPIQFNAVSVYYILFTGILASALCFFVWFVIISVVDIVTATLSTLLVPLFGLLFSSFFLNETMSFSMIIGFIFIIFGIAVAQIRKPRRV</sequence>
<evidence type="ECO:0000256" key="3">
    <source>
        <dbReference type="ARBA" id="ARBA00022475"/>
    </source>
</evidence>
<keyword evidence="3" id="KW-1003">Cell membrane</keyword>
<feature type="domain" description="EamA" evidence="8">
    <location>
        <begin position="19"/>
        <end position="147"/>
    </location>
</feature>
<name>A0A417YDH4_9BACI</name>
<dbReference type="PANTHER" id="PTHR32322">
    <property type="entry name" value="INNER MEMBRANE TRANSPORTER"/>
    <property type="match status" value="1"/>
</dbReference>
<proteinExistence type="inferred from homology"/>
<feature type="transmembrane region" description="Helical" evidence="7">
    <location>
        <begin position="251"/>
        <end position="273"/>
    </location>
</feature>
<feature type="domain" description="EamA" evidence="8">
    <location>
        <begin position="161"/>
        <end position="294"/>
    </location>
</feature>
<evidence type="ECO:0000313" key="10">
    <source>
        <dbReference type="Proteomes" id="UP000285456"/>
    </source>
</evidence>
<feature type="transmembrane region" description="Helical" evidence="7">
    <location>
        <begin position="14"/>
        <end position="32"/>
    </location>
</feature>
<evidence type="ECO:0000256" key="1">
    <source>
        <dbReference type="ARBA" id="ARBA00004651"/>
    </source>
</evidence>
<feature type="transmembrane region" description="Helical" evidence="7">
    <location>
        <begin position="44"/>
        <end position="65"/>
    </location>
</feature>
<dbReference type="SUPFAM" id="SSF103481">
    <property type="entry name" value="Multidrug resistance efflux transporter EmrE"/>
    <property type="match status" value="2"/>
</dbReference>
<evidence type="ECO:0000256" key="7">
    <source>
        <dbReference type="SAM" id="Phobius"/>
    </source>
</evidence>
<dbReference type="OrthoDB" id="67135at2"/>
<dbReference type="EMBL" id="QWEH01000012">
    <property type="protein sequence ID" value="RHW30684.1"/>
    <property type="molecule type" value="Genomic_DNA"/>
</dbReference>
<feature type="transmembrane region" description="Helical" evidence="7">
    <location>
        <begin position="136"/>
        <end position="153"/>
    </location>
</feature>
<dbReference type="InterPro" id="IPR037185">
    <property type="entry name" value="EmrE-like"/>
</dbReference>
<feature type="transmembrane region" description="Helical" evidence="7">
    <location>
        <begin position="279"/>
        <end position="297"/>
    </location>
</feature>
<dbReference type="PANTHER" id="PTHR32322:SF18">
    <property type="entry name" value="S-ADENOSYLMETHIONINE_S-ADENOSYLHOMOCYSTEINE TRANSPORTER"/>
    <property type="match status" value="1"/>
</dbReference>
<feature type="transmembrane region" description="Helical" evidence="7">
    <location>
        <begin position="106"/>
        <end position="124"/>
    </location>
</feature>
<keyword evidence="5 7" id="KW-1133">Transmembrane helix</keyword>
<dbReference type="Proteomes" id="UP000285456">
    <property type="component" value="Unassembled WGS sequence"/>
</dbReference>
<evidence type="ECO:0000313" key="9">
    <source>
        <dbReference type="EMBL" id="RHW30684.1"/>
    </source>
</evidence>
<protein>
    <submittedName>
        <fullName evidence="9">DMT family transporter</fullName>
    </submittedName>
</protein>
<comment type="similarity">
    <text evidence="2">Belongs to the EamA transporter family.</text>
</comment>
<dbReference type="InterPro" id="IPR050638">
    <property type="entry name" value="AA-Vitamin_Transporters"/>
</dbReference>
<dbReference type="GO" id="GO:0005886">
    <property type="term" value="C:plasma membrane"/>
    <property type="evidence" value="ECO:0007669"/>
    <property type="project" value="UniProtKB-SubCell"/>
</dbReference>
<feature type="transmembrane region" description="Helical" evidence="7">
    <location>
        <begin position="223"/>
        <end position="244"/>
    </location>
</feature>
<evidence type="ECO:0000256" key="6">
    <source>
        <dbReference type="ARBA" id="ARBA00023136"/>
    </source>
</evidence>
<reference evidence="9 10" key="1">
    <citation type="journal article" date="2007" name="Int. J. Syst. Evol. Microbiol.">
        <title>Oceanobacillus profundus sp. nov., isolated from a deep-sea sediment core.</title>
        <authorList>
            <person name="Kim Y.G."/>
            <person name="Choi D.H."/>
            <person name="Hyun S."/>
            <person name="Cho B.C."/>
        </authorList>
    </citation>
    <scope>NUCLEOTIDE SEQUENCE [LARGE SCALE GENOMIC DNA]</scope>
    <source>
        <strain evidence="9 10">DSM 18246</strain>
    </source>
</reference>
<evidence type="ECO:0000259" key="8">
    <source>
        <dbReference type="Pfam" id="PF00892"/>
    </source>
</evidence>
<keyword evidence="6 7" id="KW-0472">Membrane</keyword>
<evidence type="ECO:0000256" key="2">
    <source>
        <dbReference type="ARBA" id="ARBA00007362"/>
    </source>
</evidence>